<dbReference type="EMBL" id="JACHGF010000003">
    <property type="protein sequence ID" value="MBB5284025.1"/>
    <property type="molecule type" value="Genomic_DNA"/>
</dbReference>
<gene>
    <name evidence="1" type="ORF">HNQ92_002168</name>
</gene>
<protein>
    <submittedName>
        <fullName evidence="1">Uncharacterized protein</fullName>
    </submittedName>
</protein>
<dbReference type="Proteomes" id="UP000557307">
    <property type="component" value="Unassembled WGS sequence"/>
</dbReference>
<accession>A0A840TM68</accession>
<dbReference type="RefSeq" id="WP_184174000.1">
    <property type="nucleotide sequence ID" value="NZ_JACHGF010000003.1"/>
</dbReference>
<sequence length="119" mass="12421">MLSMIDLAKPAEMGNLYARVHLTGEGTAAFVAGETGVAAGMKGGKVQGKSNFTICGNPQTESGSVTISKLYKQDGKTVVEGTLQGSVVEEHATDPKDCNVVTTHETFSVSARFKVAISQ</sequence>
<name>A0A840TM68_9BACT</name>
<evidence type="ECO:0000313" key="1">
    <source>
        <dbReference type="EMBL" id="MBB5284025.1"/>
    </source>
</evidence>
<dbReference type="AlphaFoldDB" id="A0A840TM68"/>
<organism evidence="1 2">
    <name type="scientific">Rhabdobacter roseus</name>
    <dbReference type="NCBI Taxonomy" id="1655419"/>
    <lineage>
        <taxon>Bacteria</taxon>
        <taxon>Pseudomonadati</taxon>
        <taxon>Bacteroidota</taxon>
        <taxon>Cytophagia</taxon>
        <taxon>Cytophagales</taxon>
        <taxon>Cytophagaceae</taxon>
        <taxon>Rhabdobacter</taxon>
    </lineage>
</organism>
<comment type="caution">
    <text evidence="1">The sequence shown here is derived from an EMBL/GenBank/DDBJ whole genome shotgun (WGS) entry which is preliminary data.</text>
</comment>
<proteinExistence type="predicted"/>
<keyword evidence="2" id="KW-1185">Reference proteome</keyword>
<reference evidence="1 2" key="1">
    <citation type="submission" date="2020-08" db="EMBL/GenBank/DDBJ databases">
        <title>Genomic Encyclopedia of Type Strains, Phase IV (KMG-IV): sequencing the most valuable type-strain genomes for metagenomic binning, comparative biology and taxonomic classification.</title>
        <authorList>
            <person name="Goeker M."/>
        </authorList>
    </citation>
    <scope>NUCLEOTIDE SEQUENCE [LARGE SCALE GENOMIC DNA]</scope>
    <source>
        <strain evidence="1 2">DSM 105074</strain>
    </source>
</reference>
<evidence type="ECO:0000313" key="2">
    <source>
        <dbReference type="Proteomes" id="UP000557307"/>
    </source>
</evidence>